<reference evidence="2" key="1">
    <citation type="submission" date="2016-10" db="EMBL/GenBank/DDBJ databases">
        <authorList>
            <person name="Varghese N."/>
        </authorList>
    </citation>
    <scope>NUCLEOTIDE SEQUENCE [LARGE SCALE GENOMIC DNA]</scope>
    <source>
        <strain evidence="2">DSM 17980</strain>
    </source>
</reference>
<dbReference type="RefSeq" id="WP_074955265.1">
    <property type="nucleotide sequence ID" value="NZ_FPBV01000021.1"/>
</dbReference>
<organism evidence="1 2">
    <name type="scientific">Alicyclobacillus macrosporangiidus</name>
    <dbReference type="NCBI Taxonomy" id="392015"/>
    <lineage>
        <taxon>Bacteria</taxon>
        <taxon>Bacillati</taxon>
        <taxon>Bacillota</taxon>
        <taxon>Bacilli</taxon>
        <taxon>Bacillales</taxon>
        <taxon>Alicyclobacillaceae</taxon>
        <taxon>Alicyclobacillus</taxon>
    </lineage>
</organism>
<evidence type="ECO:0008006" key="3">
    <source>
        <dbReference type="Google" id="ProtNLM"/>
    </source>
</evidence>
<dbReference type="STRING" id="392015.SAMN05421543_12119"/>
<evidence type="ECO:0000313" key="2">
    <source>
        <dbReference type="Proteomes" id="UP000183508"/>
    </source>
</evidence>
<dbReference type="AlphaFoldDB" id="A0A1I7KYH0"/>
<dbReference type="EMBL" id="FPBV01000021">
    <property type="protein sequence ID" value="SFV02475.1"/>
    <property type="molecule type" value="Genomic_DNA"/>
</dbReference>
<sequence>MSALEQEPVEDLYVSEQAWKAIQGAYDLHVHVAPDIVQRRIDDLDLAKECLTHGLKGFVLKSHYFPTVERAKVVTKAVPGISVFGSITLNHTVGGLSPLVLDVAGRSGNRVVWMPTVDADNEKSARDPAPGRKLPFWAAIQRELVARGFAPDPITVLNADGSIKKEVRLCLEIIAEYDMVLATGHLSRHEIFALVAEAREVGVKRMVVTHALFPAEDLTVSEQVQLSQMGAYIEHCYTTFHTGKASWQSLFESIRAVGPERCVLSTDLGQANPMVSGHKLLPRAQVFNDSTVLNNSPCWLTSAFSAGVSPSYWMMGSCRTRSRSMDSTSHPLLWIHAPEHLTDPRGVPGTPSHHRLWG</sequence>
<dbReference type="OrthoDB" id="9802809at2"/>
<dbReference type="SUPFAM" id="SSF51556">
    <property type="entry name" value="Metallo-dependent hydrolases"/>
    <property type="match status" value="1"/>
</dbReference>
<dbReference type="InterPro" id="IPR032466">
    <property type="entry name" value="Metal_Hydrolase"/>
</dbReference>
<keyword evidence="2" id="KW-1185">Reference proteome</keyword>
<gene>
    <name evidence="1" type="ORF">SAMN05421543_12119</name>
</gene>
<dbReference type="Pfam" id="PF19799">
    <property type="entry name" value="DUF6282"/>
    <property type="match status" value="1"/>
</dbReference>
<dbReference type="InterPro" id="IPR046249">
    <property type="entry name" value="DUF6282"/>
</dbReference>
<proteinExistence type="predicted"/>
<dbReference type="Proteomes" id="UP000183508">
    <property type="component" value="Unassembled WGS sequence"/>
</dbReference>
<protein>
    <recommendedName>
        <fullName evidence="3">Cytosolic protein</fullName>
    </recommendedName>
</protein>
<name>A0A1I7KYH0_9BACL</name>
<accession>A0A1I7KYH0</accession>
<evidence type="ECO:0000313" key="1">
    <source>
        <dbReference type="EMBL" id="SFV02475.1"/>
    </source>
</evidence>